<dbReference type="Gene3D" id="3.30.70.2330">
    <property type="match status" value="1"/>
</dbReference>
<dbReference type="AlphaFoldDB" id="A0A3E4QXJ4"/>
<evidence type="ECO:0000259" key="3">
    <source>
        <dbReference type="SMART" id="SM00910"/>
    </source>
</evidence>
<dbReference type="Pfam" id="PF08797">
    <property type="entry name" value="HIRAN"/>
    <property type="match status" value="1"/>
</dbReference>
<dbReference type="GO" id="GO:0003676">
    <property type="term" value="F:nucleic acid binding"/>
    <property type="evidence" value="ECO:0007669"/>
    <property type="project" value="InterPro"/>
</dbReference>
<dbReference type="RefSeq" id="WP_117678915.1">
    <property type="nucleotide sequence ID" value="NZ_CAJJKC010000001.1"/>
</dbReference>
<dbReference type="EMBL" id="QSRJ01000002">
    <property type="protein sequence ID" value="RGL11554.1"/>
    <property type="molecule type" value="Genomic_DNA"/>
</dbReference>
<keyword evidence="4" id="KW-0645">Protease</keyword>
<dbReference type="SMART" id="SM00910">
    <property type="entry name" value="HIRAN"/>
    <property type="match status" value="1"/>
</dbReference>
<dbReference type="InterPro" id="IPR014905">
    <property type="entry name" value="HIRAN"/>
</dbReference>
<comment type="caution">
    <text evidence="4">The sequence shown here is derived from an EMBL/GenBank/DDBJ whole genome shotgun (WGS) entry which is preliminary data.</text>
</comment>
<keyword evidence="2" id="KW-0378">Hydrolase</keyword>
<proteinExistence type="predicted"/>
<evidence type="ECO:0000256" key="1">
    <source>
        <dbReference type="ARBA" id="ARBA00022723"/>
    </source>
</evidence>
<dbReference type="Proteomes" id="UP000260943">
    <property type="component" value="Unassembled WGS sequence"/>
</dbReference>
<feature type="domain" description="HIRAN" evidence="3">
    <location>
        <begin position="6"/>
        <end position="106"/>
    </location>
</feature>
<dbReference type="GO" id="GO:0016818">
    <property type="term" value="F:hydrolase activity, acting on acid anhydrides, in phosphorus-containing anhydrides"/>
    <property type="evidence" value="ECO:0007669"/>
    <property type="project" value="InterPro"/>
</dbReference>
<keyword evidence="1" id="KW-0479">Metal-binding</keyword>
<protein>
    <submittedName>
        <fullName evidence="4">Serine protease</fullName>
    </submittedName>
</protein>
<accession>A0A3E4QXJ4</accession>
<gene>
    <name evidence="4" type="ORF">DXC81_01815</name>
</gene>
<reference evidence="4 5" key="1">
    <citation type="submission" date="2018-08" db="EMBL/GenBank/DDBJ databases">
        <title>A genome reference for cultivated species of the human gut microbiota.</title>
        <authorList>
            <person name="Zou Y."/>
            <person name="Xue W."/>
            <person name="Luo G."/>
        </authorList>
    </citation>
    <scope>NUCLEOTIDE SEQUENCE [LARGE SCALE GENOMIC DNA]</scope>
    <source>
        <strain evidence="4 5">TF08-14</strain>
    </source>
</reference>
<dbReference type="GO" id="GO:0006508">
    <property type="term" value="P:proteolysis"/>
    <property type="evidence" value="ECO:0007669"/>
    <property type="project" value="UniProtKB-KW"/>
</dbReference>
<sequence length="108" mass="12140">MYEPSRNLMNFYVAGFQHHEGALALSQLKTGDELTLEAQPDNPYDSQAIAIKGCGEMLGYVPADHNGMLSVLFHYGHASIFECRVMQIAPENEPWKQLRVAIFVKDAR</sequence>
<evidence type="ECO:0000313" key="5">
    <source>
        <dbReference type="Proteomes" id="UP000260943"/>
    </source>
</evidence>
<name>A0A3E4QXJ4_9ACTN</name>
<evidence type="ECO:0000313" key="4">
    <source>
        <dbReference type="EMBL" id="RGL11554.1"/>
    </source>
</evidence>
<evidence type="ECO:0000256" key="2">
    <source>
        <dbReference type="ARBA" id="ARBA00022801"/>
    </source>
</evidence>
<dbReference type="GO" id="GO:0008233">
    <property type="term" value="F:peptidase activity"/>
    <property type="evidence" value="ECO:0007669"/>
    <property type="project" value="UniProtKB-KW"/>
</dbReference>
<dbReference type="GO" id="GO:0008270">
    <property type="term" value="F:zinc ion binding"/>
    <property type="evidence" value="ECO:0007669"/>
    <property type="project" value="InterPro"/>
</dbReference>
<organism evidence="4 5">
    <name type="scientific">Collinsella tanakaei</name>
    <dbReference type="NCBI Taxonomy" id="626935"/>
    <lineage>
        <taxon>Bacteria</taxon>
        <taxon>Bacillati</taxon>
        <taxon>Actinomycetota</taxon>
        <taxon>Coriobacteriia</taxon>
        <taxon>Coriobacteriales</taxon>
        <taxon>Coriobacteriaceae</taxon>
        <taxon>Collinsella</taxon>
    </lineage>
</organism>